<accession>A0A1L9TKK7</accession>
<dbReference type="Gene3D" id="1.20.5.170">
    <property type="match status" value="1"/>
</dbReference>
<dbReference type="Pfam" id="PF11905">
    <property type="entry name" value="DUF3425"/>
    <property type="match status" value="1"/>
</dbReference>
<dbReference type="OrthoDB" id="2245989at2759"/>
<dbReference type="RefSeq" id="XP_040703775.1">
    <property type="nucleotide sequence ID" value="XM_040841985.1"/>
</dbReference>
<dbReference type="InterPro" id="IPR021833">
    <property type="entry name" value="DUF3425"/>
</dbReference>
<dbReference type="EMBL" id="KV878585">
    <property type="protein sequence ID" value="OJJ59969.1"/>
    <property type="molecule type" value="Genomic_DNA"/>
</dbReference>
<evidence type="ECO:0000313" key="2">
    <source>
        <dbReference type="EMBL" id="OJJ59969.1"/>
    </source>
</evidence>
<dbReference type="AlphaFoldDB" id="A0A1L9TKK7"/>
<name>A0A1L9TKK7_9EURO</name>
<dbReference type="STRING" id="1036612.A0A1L9TKK7"/>
<reference evidence="3" key="1">
    <citation type="journal article" date="2017" name="Genome Biol.">
        <title>Comparative genomics reveals high biological diversity and specific adaptations in the industrially and medically important fungal genus Aspergillus.</title>
        <authorList>
            <person name="de Vries R.P."/>
            <person name="Riley R."/>
            <person name="Wiebenga A."/>
            <person name="Aguilar-Osorio G."/>
            <person name="Amillis S."/>
            <person name="Uchima C.A."/>
            <person name="Anderluh G."/>
            <person name="Asadollahi M."/>
            <person name="Askin M."/>
            <person name="Barry K."/>
            <person name="Battaglia E."/>
            <person name="Bayram O."/>
            <person name="Benocci T."/>
            <person name="Braus-Stromeyer S.A."/>
            <person name="Caldana C."/>
            <person name="Canovas D."/>
            <person name="Cerqueira G.C."/>
            <person name="Chen F."/>
            <person name="Chen W."/>
            <person name="Choi C."/>
            <person name="Clum A."/>
            <person name="Dos Santos R.A."/>
            <person name="Damasio A.R."/>
            <person name="Diallinas G."/>
            <person name="Emri T."/>
            <person name="Fekete E."/>
            <person name="Flipphi M."/>
            <person name="Freyberg S."/>
            <person name="Gallo A."/>
            <person name="Gournas C."/>
            <person name="Habgood R."/>
            <person name="Hainaut M."/>
            <person name="Harispe M.L."/>
            <person name="Henrissat B."/>
            <person name="Hilden K.S."/>
            <person name="Hope R."/>
            <person name="Hossain A."/>
            <person name="Karabika E."/>
            <person name="Karaffa L."/>
            <person name="Karanyi Z."/>
            <person name="Krasevec N."/>
            <person name="Kuo A."/>
            <person name="Kusch H."/>
            <person name="LaButti K."/>
            <person name="Lagendijk E.L."/>
            <person name="Lapidus A."/>
            <person name="Levasseur A."/>
            <person name="Lindquist E."/>
            <person name="Lipzen A."/>
            <person name="Logrieco A.F."/>
            <person name="MacCabe A."/>
            <person name="Maekelae M.R."/>
            <person name="Malavazi I."/>
            <person name="Melin P."/>
            <person name="Meyer V."/>
            <person name="Mielnichuk N."/>
            <person name="Miskei M."/>
            <person name="Molnar A.P."/>
            <person name="Mule G."/>
            <person name="Ngan C.Y."/>
            <person name="Orejas M."/>
            <person name="Orosz E."/>
            <person name="Ouedraogo J.P."/>
            <person name="Overkamp K.M."/>
            <person name="Park H.-S."/>
            <person name="Perrone G."/>
            <person name="Piumi F."/>
            <person name="Punt P.J."/>
            <person name="Ram A.F."/>
            <person name="Ramon A."/>
            <person name="Rauscher S."/>
            <person name="Record E."/>
            <person name="Riano-Pachon D.M."/>
            <person name="Robert V."/>
            <person name="Roehrig J."/>
            <person name="Ruller R."/>
            <person name="Salamov A."/>
            <person name="Salih N.S."/>
            <person name="Samson R.A."/>
            <person name="Sandor E."/>
            <person name="Sanguinetti M."/>
            <person name="Schuetze T."/>
            <person name="Sepcic K."/>
            <person name="Shelest E."/>
            <person name="Sherlock G."/>
            <person name="Sophianopoulou V."/>
            <person name="Squina F.M."/>
            <person name="Sun H."/>
            <person name="Susca A."/>
            <person name="Todd R.B."/>
            <person name="Tsang A."/>
            <person name="Unkles S.E."/>
            <person name="van de Wiele N."/>
            <person name="van Rossen-Uffink D."/>
            <person name="Oliveira J.V."/>
            <person name="Vesth T.C."/>
            <person name="Visser J."/>
            <person name="Yu J.-H."/>
            <person name="Zhou M."/>
            <person name="Andersen M.R."/>
            <person name="Archer D.B."/>
            <person name="Baker S.E."/>
            <person name="Benoit I."/>
            <person name="Brakhage A.A."/>
            <person name="Braus G.H."/>
            <person name="Fischer R."/>
            <person name="Frisvad J.C."/>
            <person name="Goldman G.H."/>
            <person name="Houbraken J."/>
            <person name="Oakley B."/>
            <person name="Pocsi I."/>
            <person name="Scazzocchio C."/>
            <person name="Seiboth B."/>
            <person name="vanKuyk P.A."/>
            <person name="Wortman J."/>
            <person name="Dyer P.S."/>
            <person name="Grigoriev I.V."/>
        </authorList>
    </citation>
    <scope>NUCLEOTIDE SEQUENCE [LARGE SCALE GENOMIC DNA]</scope>
    <source>
        <strain evidence="3">CBS 593.65</strain>
    </source>
</reference>
<feature type="compositionally biased region" description="Polar residues" evidence="1">
    <location>
        <begin position="1"/>
        <end position="16"/>
    </location>
</feature>
<proteinExistence type="predicted"/>
<feature type="compositionally biased region" description="Low complexity" evidence="1">
    <location>
        <begin position="88"/>
        <end position="105"/>
    </location>
</feature>
<evidence type="ECO:0000313" key="3">
    <source>
        <dbReference type="Proteomes" id="UP000184356"/>
    </source>
</evidence>
<dbReference type="PANTHER" id="PTHR38116:SF8">
    <property type="entry name" value="BZIP DOMAIN-CONTAINING PROTEIN"/>
    <property type="match status" value="1"/>
</dbReference>
<dbReference type="CDD" id="cd14688">
    <property type="entry name" value="bZIP_YAP"/>
    <property type="match status" value="1"/>
</dbReference>
<evidence type="ECO:0000256" key="1">
    <source>
        <dbReference type="SAM" id="MobiDB-lite"/>
    </source>
</evidence>
<protein>
    <recommendedName>
        <fullName evidence="4">BZIP domain-containing protein</fullName>
    </recommendedName>
</protein>
<dbReference type="PANTHER" id="PTHR38116">
    <property type="entry name" value="CHROMOSOME 7, WHOLE GENOME SHOTGUN SEQUENCE"/>
    <property type="match status" value="1"/>
</dbReference>
<evidence type="ECO:0008006" key="4">
    <source>
        <dbReference type="Google" id="ProtNLM"/>
    </source>
</evidence>
<feature type="region of interest" description="Disordered" evidence="1">
    <location>
        <begin position="1"/>
        <end position="63"/>
    </location>
</feature>
<dbReference type="VEuPathDB" id="FungiDB:ASPSYDRAFT_150294"/>
<keyword evidence="3" id="KW-1185">Reference proteome</keyword>
<gene>
    <name evidence="2" type="ORF">ASPSYDRAFT_150294</name>
</gene>
<dbReference type="Proteomes" id="UP000184356">
    <property type="component" value="Unassembled WGS sequence"/>
</dbReference>
<sequence>MALALQSNSGNFTQPQWAADPGSGSSESVETEDNWAGLGDPKERRKRQNRINQRAFRQRRRELQKKATLQEQIEEMIAKGEVTLLPRSSKSTSSPSTVSPSSTTSNNRPRVATWERRMCFLGDEIDKLLESFSDRAVESYVLGSPSADHLLTLCKVNVFRAFISNMHTLGMSPGPEWMEDDALSPFSTALPGYITHDKLPVSLRPTSIQSSTLHHPWLDFFPFPRIRDNLINAGDFDDHPLCLDIMGFWNVTDEACGLLVWGEPTDPGNWEVSENFIRRWPWVVAGCRELLWSTNRWRSSRGEKMIFRYL</sequence>
<organism evidence="2 3">
    <name type="scientific">Aspergillus sydowii CBS 593.65</name>
    <dbReference type="NCBI Taxonomy" id="1036612"/>
    <lineage>
        <taxon>Eukaryota</taxon>
        <taxon>Fungi</taxon>
        <taxon>Dikarya</taxon>
        <taxon>Ascomycota</taxon>
        <taxon>Pezizomycotina</taxon>
        <taxon>Eurotiomycetes</taxon>
        <taxon>Eurotiomycetidae</taxon>
        <taxon>Eurotiales</taxon>
        <taxon>Aspergillaceae</taxon>
        <taxon>Aspergillus</taxon>
        <taxon>Aspergillus subgen. Nidulantes</taxon>
    </lineage>
</organism>
<feature type="region of interest" description="Disordered" evidence="1">
    <location>
        <begin position="80"/>
        <end position="109"/>
    </location>
</feature>
<dbReference type="GeneID" id="63758058"/>